<dbReference type="EMBL" id="WUUK01000002">
    <property type="protein sequence ID" value="MXQ51091.1"/>
    <property type="molecule type" value="Genomic_DNA"/>
</dbReference>
<dbReference type="PANTHER" id="PTHR30532">
    <property type="entry name" value="IRON III DICITRATE-BINDING PERIPLASMIC PROTEIN"/>
    <property type="match status" value="1"/>
</dbReference>
<reference evidence="7 8" key="1">
    <citation type="submission" date="2019-12" db="EMBL/GenBank/DDBJ databases">
        <title>Salinicoccus cyprini sp. nov., isolated from gastro-intestinal tract of mirror carp, Cyprinus carpio var. specularis, collected from Gobind Sagar Reservoir, Himachal Pradesh, India.</title>
        <authorList>
            <person name="Talwar C."/>
            <person name="Singh A.K."/>
            <person name="Lal R."/>
            <person name="Negi R.K."/>
        </authorList>
    </citation>
    <scope>NUCLEOTIDE SEQUENCE [LARGE SCALE GENOMIC DNA]</scope>
    <source>
        <strain evidence="7 8">J-82</strain>
    </source>
</reference>
<dbReference type="OrthoDB" id="1846031at2"/>
<dbReference type="Pfam" id="PF01497">
    <property type="entry name" value="Peripla_BP_2"/>
    <property type="match status" value="1"/>
</dbReference>
<evidence type="ECO:0000259" key="6">
    <source>
        <dbReference type="PROSITE" id="PS50983"/>
    </source>
</evidence>
<comment type="similarity">
    <text evidence="2">Belongs to the bacterial solute-binding protein 8 family.</text>
</comment>
<feature type="compositionally biased region" description="Acidic residues" evidence="5">
    <location>
        <begin position="46"/>
        <end position="56"/>
    </location>
</feature>
<dbReference type="CDD" id="cd01146">
    <property type="entry name" value="FhuD"/>
    <property type="match status" value="1"/>
</dbReference>
<feature type="region of interest" description="Disordered" evidence="5">
    <location>
        <begin position="32"/>
        <end position="62"/>
    </location>
</feature>
<name>A0A6N8U4B1_9STAP</name>
<dbReference type="GO" id="GO:0030288">
    <property type="term" value="C:outer membrane-bounded periplasmic space"/>
    <property type="evidence" value="ECO:0007669"/>
    <property type="project" value="TreeGrafter"/>
</dbReference>
<evidence type="ECO:0000256" key="2">
    <source>
        <dbReference type="ARBA" id="ARBA00008814"/>
    </source>
</evidence>
<comment type="caution">
    <text evidence="7">The sequence shown here is derived from an EMBL/GenBank/DDBJ whole genome shotgun (WGS) entry which is preliminary data.</text>
</comment>
<keyword evidence="3" id="KW-0813">Transport</keyword>
<feature type="compositionally biased region" description="Low complexity" evidence="5">
    <location>
        <begin position="32"/>
        <end position="45"/>
    </location>
</feature>
<organism evidence="7 8">
    <name type="scientific">Salinicoccus hispanicus</name>
    <dbReference type="NCBI Taxonomy" id="157225"/>
    <lineage>
        <taxon>Bacteria</taxon>
        <taxon>Bacillati</taxon>
        <taxon>Bacillota</taxon>
        <taxon>Bacilli</taxon>
        <taxon>Bacillales</taxon>
        <taxon>Staphylococcaceae</taxon>
        <taxon>Salinicoccus</taxon>
    </lineage>
</organism>
<dbReference type="PANTHER" id="PTHR30532:SF24">
    <property type="entry name" value="FERRIC ENTEROBACTIN-BINDING PERIPLASMIC PROTEIN FEPB"/>
    <property type="match status" value="1"/>
</dbReference>
<keyword evidence="8" id="KW-1185">Reference proteome</keyword>
<dbReference type="Proteomes" id="UP000436284">
    <property type="component" value="Unassembled WGS sequence"/>
</dbReference>
<dbReference type="SUPFAM" id="SSF53807">
    <property type="entry name" value="Helical backbone' metal receptor"/>
    <property type="match status" value="1"/>
</dbReference>
<sequence>MNRIGKRPFLPLIVFALIFVFIVGCSSQEEAASTEEAGSDSASNEENTEESTEASTDESAGYPLTIEHAFGETVIEEKPERVATVQWGNQDVALALGVEPVGFSAANFGVQDDSGLLPWTKEKLDELGVEDPNVFQDTDGLDFEAISDSNPDVILAAYSGITQEDYDLLTEIAPVVAYPEAAWATSWREQVTMNARGMGMEEEGQQLIEETETLVEEKLAEYPQIDGKKMVWTNFSGDDLSQLHIYTPADSRVKFLNEMGLTFPESVTDLIEDPESYSLNLSSENAQALSDADILIGYGESEMLETLQNDPLLGEIPAIRRGSVAFIESDSPIVAAGTPNPLSISYTIDEYLELIGEAVDKAAE</sequence>
<keyword evidence="4" id="KW-0732">Signal</keyword>
<gene>
    <name evidence="7" type="ORF">GQ671_07380</name>
</gene>
<dbReference type="RefSeq" id="WP_160654911.1">
    <property type="nucleotide sequence ID" value="NZ_JBHRWU010000001.1"/>
</dbReference>
<dbReference type="PROSITE" id="PS51257">
    <property type="entry name" value="PROKAR_LIPOPROTEIN"/>
    <property type="match status" value="1"/>
</dbReference>
<dbReference type="AlphaFoldDB" id="A0A6N8U4B1"/>
<evidence type="ECO:0000313" key="7">
    <source>
        <dbReference type="EMBL" id="MXQ51091.1"/>
    </source>
</evidence>
<evidence type="ECO:0000256" key="1">
    <source>
        <dbReference type="ARBA" id="ARBA00004196"/>
    </source>
</evidence>
<dbReference type="InterPro" id="IPR002491">
    <property type="entry name" value="ABC_transptr_periplasmic_BD"/>
</dbReference>
<dbReference type="PROSITE" id="PS50983">
    <property type="entry name" value="FE_B12_PBP"/>
    <property type="match status" value="1"/>
</dbReference>
<feature type="domain" description="Fe/B12 periplasmic-binding" evidence="6">
    <location>
        <begin position="81"/>
        <end position="359"/>
    </location>
</feature>
<comment type="subcellular location">
    <subcellularLocation>
        <location evidence="1">Cell envelope</location>
    </subcellularLocation>
</comment>
<evidence type="ECO:0000256" key="5">
    <source>
        <dbReference type="SAM" id="MobiDB-lite"/>
    </source>
</evidence>
<proteinExistence type="inferred from homology"/>
<evidence type="ECO:0000256" key="3">
    <source>
        <dbReference type="ARBA" id="ARBA00022448"/>
    </source>
</evidence>
<dbReference type="Gene3D" id="3.40.50.1980">
    <property type="entry name" value="Nitrogenase molybdenum iron protein domain"/>
    <property type="match status" value="2"/>
</dbReference>
<dbReference type="GO" id="GO:1901678">
    <property type="term" value="P:iron coordination entity transport"/>
    <property type="evidence" value="ECO:0007669"/>
    <property type="project" value="UniProtKB-ARBA"/>
</dbReference>
<protein>
    <submittedName>
        <fullName evidence="7">ABC transporter substrate-binding protein</fullName>
    </submittedName>
</protein>
<accession>A0A6N8U4B1</accession>
<dbReference type="InterPro" id="IPR051313">
    <property type="entry name" value="Bact_iron-sidero_bind"/>
</dbReference>
<evidence type="ECO:0000313" key="8">
    <source>
        <dbReference type="Proteomes" id="UP000436284"/>
    </source>
</evidence>
<evidence type="ECO:0000256" key="4">
    <source>
        <dbReference type="ARBA" id="ARBA00022729"/>
    </source>
</evidence>